<proteinExistence type="predicted"/>
<sequence length="148" mass="16682">MHTRTHSITFNLVCLAVARRQHDATFIINRRVDAFVTPRGGGTLSRQTGSGWVGQENKFVRRHAQSSCTLTHSFFERVHVFNARPTFPCTIVRLCRLQKVFSLRNAKLFALAPRDVPTLALSAAQPHHFANHPPLFDPTPCMGFSLFV</sequence>
<dbReference type="Proteomes" id="UP000784294">
    <property type="component" value="Unassembled WGS sequence"/>
</dbReference>
<evidence type="ECO:0000313" key="2">
    <source>
        <dbReference type="Proteomes" id="UP000784294"/>
    </source>
</evidence>
<dbReference type="EMBL" id="CAAALY010272778">
    <property type="protein sequence ID" value="VEL42141.1"/>
    <property type="molecule type" value="Genomic_DNA"/>
</dbReference>
<feature type="non-terminal residue" evidence="1">
    <location>
        <position position="1"/>
    </location>
</feature>
<name>A0A3S5FH43_9PLAT</name>
<comment type="caution">
    <text evidence="1">The sequence shown here is derived from an EMBL/GenBank/DDBJ whole genome shotgun (WGS) entry which is preliminary data.</text>
</comment>
<protein>
    <submittedName>
        <fullName evidence="1">Uncharacterized protein</fullName>
    </submittedName>
</protein>
<gene>
    <name evidence="1" type="ORF">PXEA_LOCUS35581</name>
</gene>
<accession>A0A3S5FH43</accession>
<keyword evidence="2" id="KW-1185">Reference proteome</keyword>
<evidence type="ECO:0000313" key="1">
    <source>
        <dbReference type="EMBL" id="VEL42141.1"/>
    </source>
</evidence>
<organism evidence="1 2">
    <name type="scientific">Protopolystoma xenopodis</name>
    <dbReference type="NCBI Taxonomy" id="117903"/>
    <lineage>
        <taxon>Eukaryota</taxon>
        <taxon>Metazoa</taxon>
        <taxon>Spiralia</taxon>
        <taxon>Lophotrochozoa</taxon>
        <taxon>Platyhelminthes</taxon>
        <taxon>Monogenea</taxon>
        <taxon>Polyopisthocotylea</taxon>
        <taxon>Polystomatidea</taxon>
        <taxon>Polystomatidae</taxon>
        <taxon>Protopolystoma</taxon>
    </lineage>
</organism>
<reference evidence="1" key="1">
    <citation type="submission" date="2018-11" db="EMBL/GenBank/DDBJ databases">
        <authorList>
            <consortium name="Pathogen Informatics"/>
        </authorList>
    </citation>
    <scope>NUCLEOTIDE SEQUENCE</scope>
</reference>
<dbReference type="AlphaFoldDB" id="A0A3S5FH43"/>